<evidence type="ECO:0000313" key="2">
    <source>
        <dbReference type="Proteomes" id="UP000828941"/>
    </source>
</evidence>
<dbReference type="Proteomes" id="UP000828941">
    <property type="component" value="Chromosome 6"/>
</dbReference>
<protein>
    <submittedName>
        <fullName evidence="1">Uncharacterized protein</fullName>
    </submittedName>
</protein>
<evidence type="ECO:0000313" key="1">
    <source>
        <dbReference type="EMBL" id="KAI4337645.1"/>
    </source>
</evidence>
<sequence>MAEESVKLLGNWASPSTLRVKWALKLKGIQYECVEEDLSNKSAMLLQYNPVYKKIPVLVHEGKPLAESLVIIEYIDETWKQYPLLPEDPYERAMARFWAKFADENCAPAFLATFLKNGEEQEKAAHEARENLKTLESGLEGKCFFGGKSIGFADIAIGWLGCWIRIVEEIVDINLIDTKTMPQLTAWFDDFLEIPIIKECMPDHDKLLEHNKNFHKVSTSPSS</sequence>
<keyword evidence="2" id="KW-1185">Reference proteome</keyword>
<dbReference type="EMBL" id="CM039431">
    <property type="protein sequence ID" value="KAI4337645.1"/>
    <property type="molecule type" value="Genomic_DNA"/>
</dbReference>
<accession>A0ACB9NMF0</accession>
<reference evidence="1 2" key="1">
    <citation type="journal article" date="2022" name="DNA Res.">
        <title>Chromosomal-level genome assembly of the orchid tree Bauhinia variegata (Leguminosae; Cercidoideae) supports the allotetraploid origin hypothesis of Bauhinia.</title>
        <authorList>
            <person name="Zhong Y."/>
            <person name="Chen Y."/>
            <person name="Zheng D."/>
            <person name="Pang J."/>
            <person name="Liu Y."/>
            <person name="Luo S."/>
            <person name="Meng S."/>
            <person name="Qian L."/>
            <person name="Wei D."/>
            <person name="Dai S."/>
            <person name="Zhou R."/>
        </authorList>
    </citation>
    <scope>NUCLEOTIDE SEQUENCE [LARGE SCALE GENOMIC DNA]</scope>
    <source>
        <strain evidence="1">BV-YZ2020</strain>
    </source>
</reference>
<proteinExistence type="predicted"/>
<gene>
    <name evidence="1" type="ORF">L6164_016032</name>
</gene>
<name>A0ACB9NMF0_BAUVA</name>
<comment type="caution">
    <text evidence="1">The sequence shown here is derived from an EMBL/GenBank/DDBJ whole genome shotgun (WGS) entry which is preliminary data.</text>
</comment>
<organism evidence="1 2">
    <name type="scientific">Bauhinia variegata</name>
    <name type="common">Purple orchid tree</name>
    <name type="synonym">Phanera variegata</name>
    <dbReference type="NCBI Taxonomy" id="167791"/>
    <lineage>
        <taxon>Eukaryota</taxon>
        <taxon>Viridiplantae</taxon>
        <taxon>Streptophyta</taxon>
        <taxon>Embryophyta</taxon>
        <taxon>Tracheophyta</taxon>
        <taxon>Spermatophyta</taxon>
        <taxon>Magnoliopsida</taxon>
        <taxon>eudicotyledons</taxon>
        <taxon>Gunneridae</taxon>
        <taxon>Pentapetalae</taxon>
        <taxon>rosids</taxon>
        <taxon>fabids</taxon>
        <taxon>Fabales</taxon>
        <taxon>Fabaceae</taxon>
        <taxon>Cercidoideae</taxon>
        <taxon>Cercideae</taxon>
        <taxon>Bauhiniinae</taxon>
        <taxon>Bauhinia</taxon>
    </lineage>
</organism>